<protein>
    <submittedName>
        <fullName evidence="2">Cysteine-rich receptor-like protein kinase</fullName>
    </submittedName>
</protein>
<proteinExistence type="predicted"/>
<dbReference type="GO" id="GO:0016301">
    <property type="term" value="F:kinase activity"/>
    <property type="evidence" value="ECO:0007669"/>
    <property type="project" value="UniProtKB-KW"/>
</dbReference>
<dbReference type="EMBL" id="ASHM01020230">
    <property type="protein sequence ID" value="PNY01535.1"/>
    <property type="molecule type" value="Genomic_DNA"/>
</dbReference>
<keyword evidence="2" id="KW-0675">Receptor</keyword>
<dbReference type="STRING" id="57577.A0A2K3NES4"/>
<comment type="caution">
    <text evidence="2">The sequence shown here is derived from an EMBL/GenBank/DDBJ whole genome shotgun (WGS) entry which is preliminary data.</text>
</comment>
<dbReference type="AlphaFoldDB" id="A0A2K3NES4"/>
<dbReference type="InterPro" id="IPR052343">
    <property type="entry name" value="Retrotransposon-Effector_Assoc"/>
</dbReference>
<dbReference type="Proteomes" id="UP000236291">
    <property type="component" value="Unassembled WGS sequence"/>
</dbReference>
<evidence type="ECO:0000313" key="2">
    <source>
        <dbReference type="EMBL" id="PNY01535.1"/>
    </source>
</evidence>
<keyword evidence="2" id="KW-0418">Kinase</keyword>
<reference evidence="2 3" key="2">
    <citation type="journal article" date="2017" name="Front. Plant Sci.">
        <title>Gene Classification and Mining of Molecular Markers Useful in Red Clover (Trifolium pratense) Breeding.</title>
        <authorList>
            <person name="Istvanek J."/>
            <person name="Dluhosova J."/>
            <person name="Dluhos P."/>
            <person name="Patkova L."/>
            <person name="Nedelnik J."/>
            <person name="Repkova J."/>
        </authorList>
    </citation>
    <scope>NUCLEOTIDE SEQUENCE [LARGE SCALE GENOMIC DNA]</scope>
    <source>
        <strain evidence="3">cv. Tatra</strain>
        <tissue evidence="2">Young leaves</tissue>
    </source>
</reference>
<evidence type="ECO:0000259" key="1">
    <source>
        <dbReference type="Pfam" id="PF00078"/>
    </source>
</evidence>
<dbReference type="Pfam" id="PF00078">
    <property type="entry name" value="RVT_1"/>
    <property type="match status" value="1"/>
</dbReference>
<evidence type="ECO:0000313" key="3">
    <source>
        <dbReference type="Proteomes" id="UP000236291"/>
    </source>
</evidence>
<dbReference type="PANTHER" id="PTHR46890">
    <property type="entry name" value="NON-LTR RETROLELEMENT REVERSE TRANSCRIPTASE-LIKE PROTEIN-RELATED"/>
    <property type="match status" value="1"/>
</dbReference>
<dbReference type="InterPro" id="IPR000477">
    <property type="entry name" value="RT_dom"/>
</dbReference>
<dbReference type="CDD" id="cd01650">
    <property type="entry name" value="RT_nLTR_like"/>
    <property type="match status" value="1"/>
</dbReference>
<organism evidence="2 3">
    <name type="scientific">Trifolium pratense</name>
    <name type="common">Red clover</name>
    <dbReference type="NCBI Taxonomy" id="57577"/>
    <lineage>
        <taxon>Eukaryota</taxon>
        <taxon>Viridiplantae</taxon>
        <taxon>Streptophyta</taxon>
        <taxon>Embryophyta</taxon>
        <taxon>Tracheophyta</taxon>
        <taxon>Spermatophyta</taxon>
        <taxon>Magnoliopsida</taxon>
        <taxon>eudicotyledons</taxon>
        <taxon>Gunneridae</taxon>
        <taxon>Pentapetalae</taxon>
        <taxon>rosids</taxon>
        <taxon>fabids</taxon>
        <taxon>Fabales</taxon>
        <taxon>Fabaceae</taxon>
        <taxon>Papilionoideae</taxon>
        <taxon>50 kb inversion clade</taxon>
        <taxon>NPAAA clade</taxon>
        <taxon>Hologalegina</taxon>
        <taxon>IRL clade</taxon>
        <taxon>Trifolieae</taxon>
        <taxon>Trifolium</taxon>
    </lineage>
</organism>
<dbReference type="PANTHER" id="PTHR46890:SF48">
    <property type="entry name" value="RNA-DIRECTED DNA POLYMERASE"/>
    <property type="match status" value="1"/>
</dbReference>
<keyword evidence="2" id="KW-0808">Transferase</keyword>
<feature type="non-terminal residue" evidence="2">
    <location>
        <position position="182"/>
    </location>
</feature>
<feature type="domain" description="Reverse transcriptase" evidence="1">
    <location>
        <begin position="64"/>
        <end position="171"/>
    </location>
</feature>
<gene>
    <name evidence="2" type="ORF">L195_g024835</name>
</gene>
<name>A0A2K3NES4_TRIPR</name>
<reference evidence="2 3" key="1">
    <citation type="journal article" date="2014" name="Am. J. Bot.">
        <title>Genome assembly and annotation for red clover (Trifolium pratense; Fabaceae).</title>
        <authorList>
            <person name="Istvanek J."/>
            <person name="Jaros M."/>
            <person name="Krenek A."/>
            <person name="Repkova J."/>
        </authorList>
    </citation>
    <scope>NUCLEOTIDE SEQUENCE [LARGE SCALE GENOMIC DNA]</scope>
    <source>
        <strain evidence="3">cv. Tatra</strain>
        <tissue evidence="2">Young leaves</tissue>
    </source>
</reference>
<sequence>MSSRKRFNLVVSLIVDGVPVEGVSEDFWDVLKIDLLNFFAEFHRNGKLTKGLNSTFIALIPKVESPQRVADFHPIALVSSVYKILSKVFANRLRNVVGNVVSTSQYAFIKGRQILDDILIANEIVDDAKKEKKDLLLFKVEFEKAYDSVDWDYLEEVMTKMNFPIVWRAWIMECVKTATASV</sequence>
<accession>A0A2K3NES4</accession>